<dbReference type="Gene3D" id="1.20.1050.10">
    <property type="match status" value="1"/>
</dbReference>
<name>A0A8I6RGA1_CIMLE</name>
<evidence type="ECO:0000313" key="7">
    <source>
        <dbReference type="Proteomes" id="UP000494040"/>
    </source>
</evidence>
<evidence type="ECO:0000259" key="5">
    <source>
        <dbReference type="PROSITE" id="PS50405"/>
    </source>
</evidence>
<feature type="domain" description="GST C-terminal" evidence="5">
    <location>
        <begin position="155"/>
        <end position="290"/>
    </location>
</feature>
<evidence type="ECO:0000313" key="6">
    <source>
        <dbReference type="EnsemblMetazoa" id="XP_014243294.1"/>
    </source>
</evidence>
<comment type="similarity">
    <text evidence="1">Belongs to the GST superfamily.</text>
</comment>
<dbReference type="GO" id="GO:0006626">
    <property type="term" value="P:protein targeting to mitochondrion"/>
    <property type="evidence" value="ECO:0007669"/>
    <property type="project" value="TreeGrafter"/>
</dbReference>
<keyword evidence="3" id="KW-0812">Transmembrane</keyword>
<dbReference type="InterPro" id="IPR036282">
    <property type="entry name" value="Glutathione-S-Trfase_C_sf"/>
</dbReference>
<organism evidence="6 7">
    <name type="scientific">Cimex lectularius</name>
    <name type="common">Bed bug</name>
    <name type="synonym">Acanthia lectularia</name>
    <dbReference type="NCBI Taxonomy" id="79782"/>
    <lineage>
        <taxon>Eukaryota</taxon>
        <taxon>Metazoa</taxon>
        <taxon>Ecdysozoa</taxon>
        <taxon>Arthropoda</taxon>
        <taxon>Hexapoda</taxon>
        <taxon>Insecta</taxon>
        <taxon>Pterygota</taxon>
        <taxon>Neoptera</taxon>
        <taxon>Paraneoptera</taxon>
        <taxon>Hemiptera</taxon>
        <taxon>Heteroptera</taxon>
        <taxon>Panheteroptera</taxon>
        <taxon>Cimicomorpha</taxon>
        <taxon>Cimicidae</taxon>
        <taxon>Cimex</taxon>
    </lineage>
</organism>
<evidence type="ECO:0000256" key="3">
    <source>
        <dbReference type="SAM" id="Phobius"/>
    </source>
</evidence>
<dbReference type="Pfam" id="PF13417">
    <property type="entry name" value="GST_N_3"/>
    <property type="match status" value="1"/>
</dbReference>
<evidence type="ECO:0000259" key="4">
    <source>
        <dbReference type="PROSITE" id="PS50404"/>
    </source>
</evidence>
<evidence type="ECO:0000256" key="1">
    <source>
        <dbReference type="ARBA" id="ARBA00007409"/>
    </source>
</evidence>
<sequence>MSLTTSSNGNGLLLYLHKYSFYAQKVTLALHEKKLPFKSVVIDITKGEQYDPEFLKINPRGEVPALRDGVKVIPDSARIIDYLEDNFTNNEHPRLTPVDSAERQKMKQMRELIDRIPANSVTMGSFYHTEDVCGPKLPFIRPIRLFMKAGFEKTSTKLRKLAEAQPEYRDVLLQKAQEHDLTYATVTNKEKFKDLLSTVDDTLDKVEEQLESQKDKQGWLINKDFTVADVALTTLLYRLDVIGMSHRFFHDRPQVSAYLGRVANRDSYKATFPGLFYHFKALLGFKVLGASIAFCAGLLIAGYYVWRRKN</sequence>
<reference evidence="6" key="1">
    <citation type="submission" date="2022-01" db="UniProtKB">
        <authorList>
            <consortium name="EnsemblMetazoa"/>
        </authorList>
    </citation>
    <scope>IDENTIFICATION</scope>
</reference>
<feature type="transmembrane region" description="Helical" evidence="3">
    <location>
        <begin position="283"/>
        <end position="306"/>
    </location>
</feature>
<protein>
    <recommendedName>
        <fullName evidence="8">Ganglioside-induced differentiation-associated protein 1</fullName>
    </recommendedName>
</protein>
<dbReference type="GO" id="GO:0008053">
    <property type="term" value="P:mitochondrial fusion"/>
    <property type="evidence" value="ECO:0007669"/>
    <property type="project" value="TreeGrafter"/>
</dbReference>
<dbReference type="PROSITE" id="PS50405">
    <property type="entry name" value="GST_CTER"/>
    <property type="match status" value="1"/>
</dbReference>
<dbReference type="PANTHER" id="PTHR44188:SF1">
    <property type="entry name" value="GDAP1, ISOFORM A"/>
    <property type="match status" value="1"/>
</dbReference>
<dbReference type="Gene3D" id="3.40.30.10">
    <property type="entry name" value="Glutaredoxin"/>
    <property type="match status" value="1"/>
</dbReference>
<dbReference type="SUPFAM" id="SSF47616">
    <property type="entry name" value="GST C-terminal domain-like"/>
    <property type="match status" value="1"/>
</dbReference>
<dbReference type="AlphaFoldDB" id="A0A8I6RGA1"/>
<dbReference type="SFLD" id="SFLDS00019">
    <property type="entry name" value="Glutathione_Transferase_(cytos"/>
    <property type="match status" value="1"/>
</dbReference>
<dbReference type="OMA" id="LKTWCFV"/>
<dbReference type="InterPro" id="IPR040079">
    <property type="entry name" value="Glutathione_S-Trfase"/>
</dbReference>
<dbReference type="PROSITE" id="PS50404">
    <property type="entry name" value="GST_NTER"/>
    <property type="match status" value="1"/>
</dbReference>
<dbReference type="GO" id="GO:0000266">
    <property type="term" value="P:mitochondrial fission"/>
    <property type="evidence" value="ECO:0007669"/>
    <property type="project" value="TreeGrafter"/>
</dbReference>
<dbReference type="CTD" id="54332"/>
<keyword evidence="3" id="KW-1133">Transmembrane helix</keyword>
<dbReference type="GO" id="GO:0005741">
    <property type="term" value="C:mitochondrial outer membrane"/>
    <property type="evidence" value="ECO:0007669"/>
    <property type="project" value="TreeGrafter"/>
</dbReference>
<dbReference type="Pfam" id="PF13410">
    <property type="entry name" value="GST_C_2"/>
    <property type="match status" value="1"/>
</dbReference>
<dbReference type="RefSeq" id="XP_014243294.1">
    <property type="nucleotide sequence ID" value="XM_014387808.2"/>
</dbReference>
<dbReference type="PANTHER" id="PTHR44188">
    <property type="entry name" value="GDAP1, ISOFORM A"/>
    <property type="match status" value="1"/>
</dbReference>
<evidence type="ECO:0008006" key="8">
    <source>
        <dbReference type="Google" id="ProtNLM"/>
    </source>
</evidence>
<keyword evidence="2" id="KW-0175">Coiled coil</keyword>
<dbReference type="CDD" id="cd00570">
    <property type="entry name" value="GST_N_family"/>
    <property type="match status" value="1"/>
</dbReference>
<proteinExistence type="inferred from homology"/>
<keyword evidence="3" id="KW-0472">Membrane</keyword>
<dbReference type="OrthoDB" id="249703at2759"/>
<dbReference type="Proteomes" id="UP000494040">
    <property type="component" value="Unassembled WGS sequence"/>
</dbReference>
<dbReference type="KEGG" id="clec:106663174"/>
<feature type="domain" description="GST N-terminal" evidence="4">
    <location>
        <begin position="10"/>
        <end position="91"/>
    </location>
</feature>
<dbReference type="InterPro" id="IPR036249">
    <property type="entry name" value="Thioredoxin-like_sf"/>
</dbReference>
<dbReference type="InterPro" id="IPR004045">
    <property type="entry name" value="Glutathione_S-Trfase_N"/>
</dbReference>
<keyword evidence="7" id="KW-1185">Reference proteome</keyword>
<dbReference type="SUPFAM" id="SSF52833">
    <property type="entry name" value="Thioredoxin-like"/>
    <property type="match status" value="1"/>
</dbReference>
<accession>A0A8I6RGA1</accession>
<dbReference type="EnsemblMetazoa" id="XM_014387808.2">
    <property type="protein sequence ID" value="XP_014243294.1"/>
    <property type="gene ID" value="LOC106663174"/>
</dbReference>
<evidence type="ECO:0000256" key="2">
    <source>
        <dbReference type="SAM" id="Coils"/>
    </source>
</evidence>
<feature type="coiled-coil region" evidence="2">
    <location>
        <begin position="189"/>
        <end position="216"/>
    </location>
</feature>
<dbReference type="InterPro" id="IPR010987">
    <property type="entry name" value="Glutathione-S-Trfase_C-like"/>
</dbReference>
<dbReference type="GeneID" id="106663174"/>